<protein>
    <recommendedName>
        <fullName evidence="1">Glycerol uptake operon antiterminator regulatory protein</fullName>
    </recommendedName>
</protein>
<dbReference type="Proteomes" id="UP000272481">
    <property type="component" value="Unassembled WGS sequence"/>
</dbReference>
<comment type="function">
    <text evidence="1">Regulates expression of the glpD operon. In the presence of glycerol 3-phosphate (G3P) causes antitermination of transcription of glpD at the inverted repeat of the leader region to enhance its transcription. Binds and stabilizes glpD leader mRNA.</text>
</comment>
<evidence type="ECO:0000256" key="1">
    <source>
        <dbReference type="PIRNR" id="PIRNR016897"/>
    </source>
</evidence>
<evidence type="ECO:0000313" key="3">
    <source>
        <dbReference type="EMBL" id="SDE07844.1"/>
    </source>
</evidence>
<sequence length="187" mass="21260">MIRSQKILPAFSTMREFERFLESDYEVGIFLELHVSQLKHAAQMAKDRGKKMIYHVDLIQGLKSDEHATEYICQEYKPFGLISTKSNVIRKAKQKGVLSIQRMFLIDSHALEKSYQLVERTKPDYIEIMPGVVPWMLTEIKQKLGIGIFAGGLIRTAEDVEIALQAGAEAITTSDAELWHQFAGSEN</sequence>
<name>A0A1G6ZYU0_9BACL</name>
<gene>
    <name evidence="2" type="ORF">EJA12_03420</name>
    <name evidence="3" type="ORF">SAMN04488126_103128</name>
</gene>
<dbReference type="AlphaFoldDB" id="A0A1G6ZYU0"/>
<evidence type="ECO:0000313" key="2">
    <source>
        <dbReference type="EMBL" id="RSK35637.1"/>
    </source>
</evidence>
<keyword evidence="1" id="KW-0805">Transcription regulation</keyword>
<dbReference type="GO" id="GO:0006071">
    <property type="term" value="P:glycerol metabolic process"/>
    <property type="evidence" value="ECO:0007669"/>
    <property type="project" value="UniProtKB-UniRule"/>
</dbReference>
<dbReference type="PANTHER" id="PTHR35787:SF1">
    <property type="entry name" value="GLYCEROL UPTAKE OPERON ANTITERMINATOR REGULATORY PROTEIN"/>
    <property type="match status" value="1"/>
</dbReference>
<dbReference type="Pfam" id="PF04309">
    <property type="entry name" value="G3P_antiterm"/>
    <property type="match status" value="1"/>
</dbReference>
<dbReference type="PANTHER" id="PTHR35787">
    <property type="entry name" value="GLYCEROL UPTAKE OPERON ANTITERMINATOR REGULATORY PROTEIN"/>
    <property type="match status" value="1"/>
</dbReference>
<reference evidence="2 5" key="2">
    <citation type="submission" date="2018-12" db="EMBL/GenBank/DDBJ databases">
        <title>Comparitive functional genomics of dry heat resistant strains isolated from the viking spacecraft.</title>
        <authorList>
            <person name="Seuylemezian A."/>
            <person name="Vaishampayan P."/>
        </authorList>
    </citation>
    <scope>NUCLEOTIDE SEQUENCE [LARGE SCALE GENOMIC DNA]</scope>
    <source>
        <strain evidence="2 5">M6-11</strain>
    </source>
</reference>
<reference evidence="3 4" key="1">
    <citation type="submission" date="2016-10" db="EMBL/GenBank/DDBJ databases">
        <authorList>
            <person name="de Groot N.N."/>
        </authorList>
    </citation>
    <scope>NUCLEOTIDE SEQUENCE [LARGE SCALE GENOMIC DNA]</scope>
    <source>
        <strain evidence="3 4">CGMCC 1.6762</strain>
    </source>
</reference>
<evidence type="ECO:0000313" key="5">
    <source>
        <dbReference type="Proteomes" id="UP000272481"/>
    </source>
</evidence>
<dbReference type="InterPro" id="IPR006699">
    <property type="entry name" value="GlpP"/>
</dbReference>
<dbReference type="GO" id="GO:0003723">
    <property type="term" value="F:RNA binding"/>
    <property type="evidence" value="ECO:0007669"/>
    <property type="project" value="UniProtKB-KW"/>
</dbReference>
<accession>A0A1G6ZYU0</accession>
<evidence type="ECO:0000313" key="4">
    <source>
        <dbReference type="Proteomes" id="UP000198823"/>
    </source>
</evidence>
<dbReference type="SUPFAM" id="SSF110391">
    <property type="entry name" value="GlpP-like"/>
    <property type="match status" value="1"/>
</dbReference>
<dbReference type="Gene3D" id="3.20.20.70">
    <property type="entry name" value="Aldolase class I"/>
    <property type="match status" value="1"/>
</dbReference>
<keyword evidence="1" id="KW-0804">Transcription</keyword>
<dbReference type="GO" id="GO:0001072">
    <property type="term" value="F:transcription antitermination factor activity, RNA binding"/>
    <property type="evidence" value="ECO:0007669"/>
    <property type="project" value="TreeGrafter"/>
</dbReference>
<dbReference type="InterPro" id="IPR013785">
    <property type="entry name" value="Aldolase_TIM"/>
</dbReference>
<keyword evidence="1" id="KW-0694">RNA-binding</keyword>
<keyword evidence="1" id="KW-0319">Glycerol metabolism</keyword>
<dbReference type="OrthoDB" id="9799580at2"/>
<dbReference type="PIRSF" id="PIRSF016897">
    <property type="entry name" value="GlpP"/>
    <property type="match status" value="1"/>
</dbReference>
<dbReference type="Proteomes" id="UP000198823">
    <property type="component" value="Unassembled WGS sequence"/>
</dbReference>
<dbReference type="RefSeq" id="WP_092094780.1">
    <property type="nucleotide sequence ID" value="NZ_FNAR01000003.1"/>
</dbReference>
<dbReference type="GO" id="GO:0045893">
    <property type="term" value="P:positive regulation of DNA-templated transcription"/>
    <property type="evidence" value="ECO:0007669"/>
    <property type="project" value="TreeGrafter"/>
</dbReference>
<dbReference type="EMBL" id="FNAR01000003">
    <property type="protein sequence ID" value="SDE07844.1"/>
    <property type="molecule type" value="Genomic_DNA"/>
</dbReference>
<proteinExistence type="predicted"/>
<dbReference type="STRING" id="426756.SAMN04488126_103128"/>
<keyword evidence="5" id="KW-1185">Reference proteome</keyword>
<dbReference type="EMBL" id="RWGW01000005">
    <property type="protein sequence ID" value="RSK35637.1"/>
    <property type="molecule type" value="Genomic_DNA"/>
</dbReference>
<organism evidence="3 4">
    <name type="scientific">Bhargavaea beijingensis</name>
    <dbReference type="NCBI Taxonomy" id="426756"/>
    <lineage>
        <taxon>Bacteria</taxon>
        <taxon>Bacillati</taxon>
        <taxon>Bacillota</taxon>
        <taxon>Bacilli</taxon>
        <taxon>Bacillales</taxon>
        <taxon>Caryophanaceae</taxon>
        <taxon>Bhargavaea</taxon>
    </lineage>
</organism>